<keyword evidence="2" id="KW-1185">Reference proteome</keyword>
<gene>
    <name evidence="1" type="ORF">SAMN05444366_3092</name>
</gene>
<dbReference type="RefSeq" id="WP_072973818.1">
    <property type="nucleotide sequence ID" value="NZ_FRBY01000004.1"/>
</dbReference>
<dbReference type="EMBL" id="FRBY01000004">
    <property type="protein sequence ID" value="SHM38138.1"/>
    <property type="molecule type" value="Genomic_DNA"/>
</dbReference>
<dbReference type="OrthoDB" id="669645at2"/>
<proteinExistence type="predicted"/>
<dbReference type="InterPro" id="IPR025332">
    <property type="entry name" value="DUF4238"/>
</dbReference>
<dbReference type="AlphaFoldDB" id="A0A1M7IC27"/>
<evidence type="ECO:0000313" key="2">
    <source>
        <dbReference type="Proteomes" id="UP000184121"/>
    </source>
</evidence>
<dbReference type="Proteomes" id="UP000184121">
    <property type="component" value="Unassembled WGS sequence"/>
</dbReference>
<dbReference type="Pfam" id="PF14022">
    <property type="entry name" value="DUF4238"/>
    <property type="match status" value="1"/>
</dbReference>
<protein>
    <recommendedName>
        <fullName evidence="3">DUF4238 domain-containing protein</fullName>
    </recommendedName>
</protein>
<reference evidence="2" key="1">
    <citation type="submission" date="2016-11" db="EMBL/GenBank/DDBJ databases">
        <authorList>
            <person name="Varghese N."/>
            <person name="Submissions S."/>
        </authorList>
    </citation>
    <scope>NUCLEOTIDE SEQUENCE [LARGE SCALE GENOMIC DNA]</scope>
    <source>
        <strain evidence="2">DSM 1811</strain>
    </source>
</reference>
<accession>A0A1M7IC27</accession>
<name>A0A1M7IC27_9FLAO</name>
<sequence length="291" mass="34289">MNNISSKHHYLPVFYLKGFTKQSGKFKIYNVQKKYFVQKGKEFSPGSYFYEKNANTVFKPHGNSDFIEKSYSDLEDKISKIIKKIDLAESDTKFDVNEDDMPMLNTFASLMYWRLPKNKKELEIIIQSTPANQLGFNVHNADDSVNQIASEELKNDPEFIKGYRFLTSLFDSVRGLHCRTPYTIIPKHEDLPFICSDNPIIFEKDEFPNVYEDDYIFPLSGKRLFVKTEIGQMDPYLWMLIDIVIYKQAVRYVSCTHEEYLRMLDDNFEKYNISLTELKQIIFKKLRQSVT</sequence>
<dbReference type="STRING" id="29534.SAMN05444366_3092"/>
<evidence type="ECO:0000313" key="1">
    <source>
        <dbReference type="EMBL" id="SHM38138.1"/>
    </source>
</evidence>
<organism evidence="1 2">
    <name type="scientific">Flavobacterium saccharophilum</name>
    <dbReference type="NCBI Taxonomy" id="29534"/>
    <lineage>
        <taxon>Bacteria</taxon>
        <taxon>Pseudomonadati</taxon>
        <taxon>Bacteroidota</taxon>
        <taxon>Flavobacteriia</taxon>
        <taxon>Flavobacteriales</taxon>
        <taxon>Flavobacteriaceae</taxon>
        <taxon>Flavobacterium</taxon>
    </lineage>
</organism>
<evidence type="ECO:0008006" key="3">
    <source>
        <dbReference type="Google" id="ProtNLM"/>
    </source>
</evidence>